<evidence type="ECO:0000313" key="2">
    <source>
        <dbReference type="EMBL" id="CAG7834675.1"/>
    </source>
</evidence>
<feature type="coiled-coil region" evidence="1">
    <location>
        <begin position="26"/>
        <end position="131"/>
    </location>
</feature>
<dbReference type="PANTHER" id="PTHR36170">
    <property type="entry name" value="CENTROSOMAL PROTEIN OF 89 KDA"/>
    <property type="match status" value="1"/>
</dbReference>
<proteinExistence type="predicted"/>
<gene>
    <name evidence="2" type="ORF">AFUS01_LOCUS44153</name>
</gene>
<dbReference type="GO" id="GO:0007005">
    <property type="term" value="P:mitochondrion organization"/>
    <property type="evidence" value="ECO:0007669"/>
    <property type="project" value="InterPro"/>
</dbReference>
<dbReference type="GO" id="GO:0045202">
    <property type="term" value="C:synapse"/>
    <property type="evidence" value="ECO:0007669"/>
    <property type="project" value="GOC"/>
</dbReference>
<sequence length="146" mass="16931">MYAKMEEASRAKEATTKTVAEMMELAKAVVQDRESLEASLEEQKNLNMKMMNIRSQESELVRELRDKIKVMEEAHKLEVQKLLQKIRELEKILDGIGEMHQKDISQLKELLQEKSQRIEMLRAEKSQLALDLETVWRATTSSAGKK</sequence>
<keyword evidence="3" id="KW-1185">Reference proteome</keyword>
<dbReference type="Proteomes" id="UP000708208">
    <property type="component" value="Unassembled WGS sequence"/>
</dbReference>
<dbReference type="GO" id="GO:0005814">
    <property type="term" value="C:centriole"/>
    <property type="evidence" value="ECO:0007669"/>
    <property type="project" value="InterPro"/>
</dbReference>
<dbReference type="InterPro" id="IPR033545">
    <property type="entry name" value="CEP89"/>
</dbReference>
<dbReference type="GO" id="GO:0097539">
    <property type="term" value="C:ciliary transition fiber"/>
    <property type="evidence" value="ECO:0007669"/>
    <property type="project" value="TreeGrafter"/>
</dbReference>
<evidence type="ECO:0000256" key="1">
    <source>
        <dbReference type="SAM" id="Coils"/>
    </source>
</evidence>
<accession>A0A8J2PS66</accession>
<keyword evidence="1" id="KW-0175">Coiled coil</keyword>
<dbReference type="EMBL" id="CAJVCH010570327">
    <property type="protein sequence ID" value="CAG7834675.1"/>
    <property type="molecule type" value="Genomic_DNA"/>
</dbReference>
<protein>
    <submittedName>
        <fullName evidence="2">Uncharacterized protein</fullName>
    </submittedName>
</protein>
<dbReference type="AlphaFoldDB" id="A0A8J2PS66"/>
<name>A0A8J2PS66_9HEXA</name>
<reference evidence="2" key="1">
    <citation type="submission" date="2021-06" db="EMBL/GenBank/DDBJ databases">
        <authorList>
            <person name="Hodson N. C."/>
            <person name="Mongue J. A."/>
            <person name="Jaron S. K."/>
        </authorList>
    </citation>
    <scope>NUCLEOTIDE SEQUENCE</scope>
</reference>
<dbReference type="GO" id="GO:0007268">
    <property type="term" value="P:chemical synaptic transmission"/>
    <property type="evidence" value="ECO:0007669"/>
    <property type="project" value="InterPro"/>
</dbReference>
<dbReference type="PANTHER" id="PTHR36170:SF1">
    <property type="entry name" value="CENTROSOMAL PROTEIN OF 89 KDA"/>
    <property type="match status" value="1"/>
</dbReference>
<evidence type="ECO:0000313" key="3">
    <source>
        <dbReference type="Proteomes" id="UP000708208"/>
    </source>
</evidence>
<comment type="caution">
    <text evidence="2">The sequence shown here is derived from an EMBL/GenBank/DDBJ whole genome shotgun (WGS) entry which is preliminary data.</text>
</comment>
<dbReference type="GO" id="GO:0060271">
    <property type="term" value="P:cilium assembly"/>
    <property type="evidence" value="ECO:0007669"/>
    <property type="project" value="InterPro"/>
</dbReference>
<organism evidence="2 3">
    <name type="scientific">Allacma fusca</name>
    <dbReference type="NCBI Taxonomy" id="39272"/>
    <lineage>
        <taxon>Eukaryota</taxon>
        <taxon>Metazoa</taxon>
        <taxon>Ecdysozoa</taxon>
        <taxon>Arthropoda</taxon>
        <taxon>Hexapoda</taxon>
        <taxon>Collembola</taxon>
        <taxon>Symphypleona</taxon>
        <taxon>Sminthuridae</taxon>
        <taxon>Allacma</taxon>
    </lineage>
</organism>